<name>F0WAU6_9STRA</name>
<gene>
    <name evidence="1" type="primary">AlNc14C47G3808</name>
    <name evidence="1" type="ORF">ALNC14_044110</name>
</gene>
<organism evidence="1">
    <name type="scientific">Albugo laibachii Nc14</name>
    <dbReference type="NCBI Taxonomy" id="890382"/>
    <lineage>
        <taxon>Eukaryota</taxon>
        <taxon>Sar</taxon>
        <taxon>Stramenopiles</taxon>
        <taxon>Oomycota</taxon>
        <taxon>Peronosporomycetes</taxon>
        <taxon>Albuginales</taxon>
        <taxon>Albuginaceae</taxon>
        <taxon>Albugo</taxon>
    </lineage>
</organism>
<sequence length="95" mass="10642">MIERSILAIIFYISRIAYFSTNEPVIQAVSRIIYPAIKTKASISTWSSFRNRQHYSKRFTSVSTTSLTSCLAKSSTKTHLSSHVIALLNLTIESG</sequence>
<dbReference type="HOGENOM" id="CLU_2377130_0_0_1"/>
<proteinExistence type="predicted"/>
<reference evidence="1" key="1">
    <citation type="journal article" date="2011" name="PLoS Biol.">
        <title>Gene gain and loss during evolution of obligate parasitism in the white rust pathogen of Arabidopsis thaliana.</title>
        <authorList>
            <person name="Kemen E."/>
            <person name="Gardiner A."/>
            <person name="Schultz-Larsen T."/>
            <person name="Kemen A.C."/>
            <person name="Balmuth A.L."/>
            <person name="Robert-Seilaniantz A."/>
            <person name="Bailey K."/>
            <person name="Holub E."/>
            <person name="Studholme D.J."/>
            <person name="Maclean D."/>
            <person name="Jones J.D."/>
        </authorList>
    </citation>
    <scope>NUCLEOTIDE SEQUENCE</scope>
</reference>
<reference evidence="1" key="2">
    <citation type="submission" date="2011-02" db="EMBL/GenBank/DDBJ databases">
        <authorList>
            <person name="MacLean D."/>
        </authorList>
    </citation>
    <scope>NUCLEOTIDE SEQUENCE</scope>
</reference>
<dbReference type="AlphaFoldDB" id="F0WAU6"/>
<accession>F0WAU6</accession>
<protein>
    <submittedName>
        <fullName evidence="1">AlNc14C47G3808 protein</fullName>
    </submittedName>
</protein>
<evidence type="ECO:0000313" key="1">
    <source>
        <dbReference type="EMBL" id="CCA18268.1"/>
    </source>
</evidence>
<dbReference type="EMBL" id="FR824092">
    <property type="protein sequence ID" value="CCA18268.1"/>
    <property type="molecule type" value="Genomic_DNA"/>
</dbReference>